<keyword evidence="1" id="KW-0812">Transmembrane</keyword>
<gene>
    <name evidence="2" type="ORF">TCLT_LOCUS2583</name>
</gene>
<protein>
    <submittedName>
        <fullName evidence="2 4">Uncharacterized protein</fullName>
    </submittedName>
</protein>
<dbReference type="EMBL" id="UYYF01000573">
    <property type="protein sequence ID" value="VDM98619.1"/>
    <property type="molecule type" value="Genomic_DNA"/>
</dbReference>
<keyword evidence="3" id="KW-1185">Reference proteome</keyword>
<accession>A0A0N5CQT2</accession>
<keyword evidence="1" id="KW-0472">Membrane</keyword>
<evidence type="ECO:0000313" key="4">
    <source>
        <dbReference type="WBParaSite" id="TCLT_0000258201-mRNA-1"/>
    </source>
</evidence>
<dbReference type="OrthoDB" id="5827018at2759"/>
<proteinExistence type="predicted"/>
<evidence type="ECO:0000256" key="1">
    <source>
        <dbReference type="SAM" id="Phobius"/>
    </source>
</evidence>
<evidence type="ECO:0000313" key="3">
    <source>
        <dbReference type="Proteomes" id="UP000276776"/>
    </source>
</evidence>
<sequence>MLNGKRCKVETRRTRRLTDGSGNLLGTNVSSRLPPDHSAISAVCFGQLNSRERDYLTSTRNEFILVQPEIQTSHFGSSSALNRLATIGELDLHKVNTLRQRRTSLPISSNAFAASRATLQSNLTEARGIVTEMLSNKDLPPTLISGLKVVANLLNPQPPPFSLHFDFGLPMVVENPYSGEQLVVSAVSFFIFSMLFLFVSAYYFYPNFRST</sequence>
<feature type="transmembrane region" description="Helical" evidence="1">
    <location>
        <begin position="182"/>
        <end position="205"/>
    </location>
</feature>
<reference evidence="2 3" key="2">
    <citation type="submission" date="2018-11" db="EMBL/GenBank/DDBJ databases">
        <authorList>
            <consortium name="Pathogen Informatics"/>
        </authorList>
    </citation>
    <scope>NUCLEOTIDE SEQUENCE [LARGE SCALE GENOMIC DNA]</scope>
</reference>
<dbReference type="AlphaFoldDB" id="A0A0N5CQT2"/>
<evidence type="ECO:0000313" key="2">
    <source>
        <dbReference type="EMBL" id="VDM98619.1"/>
    </source>
</evidence>
<dbReference type="STRING" id="103827.A0A0N5CQT2"/>
<dbReference type="WBParaSite" id="TCLT_0000258201-mRNA-1">
    <property type="protein sequence ID" value="TCLT_0000258201-mRNA-1"/>
    <property type="gene ID" value="TCLT_0000258201"/>
</dbReference>
<dbReference type="Proteomes" id="UP000276776">
    <property type="component" value="Unassembled WGS sequence"/>
</dbReference>
<organism evidence="4">
    <name type="scientific">Thelazia callipaeda</name>
    <name type="common">Oriental eyeworm</name>
    <name type="synonym">Parasitic nematode</name>
    <dbReference type="NCBI Taxonomy" id="103827"/>
    <lineage>
        <taxon>Eukaryota</taxon>
        <taxon>Metazoa</taxon>
        <taxon>Ecdysozoa</taxon>
        <taxon>Nematoda</taxon>
        <taxon>Chromadorea</taxon>
        <taxon>Rhabditida</taxon>
        <taxon>Spirurina</taxon>
        <taxon>Spiruromorpha</taxon>
        <taxon>Thelazioidea</taxon>
        <taxon>Thelaziidae</taxon>
        <taxon>Thelazia</taxon>
    </lineage>
</organism>
<name>A0A0N5CQT2_THECL</name>
<keyword evidence="1" id="KW-1133">Transmembrane helix</keyword>
<reference evidence="4" key="1">
    <citation type="submission" date="2017-02" db="UniProtKB">
        <authorList>
            <consortium name="WormBaseParasite"/>
        </authorList>
    </citation>
    <scope>IDENTIFICATION</scope>
</reference>